<dbReference type="SUPFAM" id="SSF57850">
    <property type="entry name" value="RING/U-box"/>
    <property type="match status" value="1"/>
</dbReference>
<dbReference type="InterPro" id="IPR008974">
    <property type="entry name" value="TRAF-like"/>
</dbReference>
<name>A0A0L0DMM5_THETB</name>
<dbReference type="PANTHER" id="PTHR14879:SF5">
    <property type="entry name" value="RING-TYPE DOMAIN-CONTAINING PROTEIN"/>
    <property type="match status" value="1"/>
</dbReference>
<dbReference type="GeneID" id="25560996"/>
<keyword evidence="6" id="KW-0645">Protease</keyword>
<evidence type="ECO:0000313" key="14">
    <source>
        <dbReference type="Proteomes" id="UP000054408"/>
    </source>
</evidence>
<dbReference type="RefSeq" id="XP_013761846.1">
    <property type="nucleotide sequence ID" value="XM_013906392.1"/>
</dbReference>
<dbReference type="PROSITE" id="PS50144">
    <property type="entry name" value="MATH"/>
    <property type="match status" value="1"/>
</dbReference>
<dbReference type="Pfam" id="PF13920">
    <property type="entry name" value="zf-C3HC4_3"/>
    <property type="match status" value="1"/>
</dbReference>
<dbReference type="InterPro" id="IPR001841">
    <property type="entry name" value="Znf_RING"/>
</dbReference>
<dbReference type="InterPro" id="IPR013083">
    <property type="entry name" value="Znf_RING/FYVE/PHD"/>
</dbReference>
<proteinExistence type="inferred from homology"/>
<dbReference type="Gene3D" id="3.30.40.10">
    <property type="entry name" value="Zinc/RING finger domain, C3HC4 (zinc finger)"/>
    <property type="match status" value="1"/>
</dbReference>
<sequence>MPRTKVFSHIVPIKNRIFRLVCYPHGNTCENYVAVFLESVEDQSLPNDWMVSLDVKISVRHPVHRVQRGFSHTYVKDSGDWGFNKFLPREKLEKVLLNGTLILEAFLHEKPGELSAAIKSRERLGTRGGVVRDPVRSVRLPLPPQRFTVVTDHDLFAHVGPGLCNLPTAIQLQARKPIKTVQALIDMLVHDLGLEAPPVRIWEWCMGAHGTIRPMRQVTATMLDSRLRYGTKLDIYLEFGDVSEPATLPDTHAVLYLKFYDPEREEMRYCGHVVAKRTSSVAELEAKVRDVEGLPAHAQLKGWKELGPESLTSIESLSTMATAGLESGAVVVYQLADVPPTVARPSAVEYARFMASIMVTTFAPMESGEIGVQATLRFHMRTCIADAAACLGAHLGVAPECIVLFKADGGTRLASEMVLETVSGGKSIATLRYAISTTPVSPAAFHRSVRVEVMRLDASCEASLDVDVDSSSQVACVISEVRATLAARDMAPVGFDRELRLVELDVGRKIARVLHPSDPLALLSRQAKIIVEPVPEGEFYPAPPARPLVFVHAIAGSTTTFGMPFVVVIGDGERMSELAERIKLRFGLSDADFSGWTFFKVANGARVALRASERIAPHRWSKYAWIMVEHANEAGIEFDVHNELAPMHESAQSLAAVPMAIATDANSDSGSNTDHICVICLDKPHTVVLLPCRHKAMCTACAVEVSRCPMCRAPFTPSDTLDVFDA</sequence>
<dbReference type="GO" id="GO:0008270">
    <property type="term" value="F:zinc ion binding"/>
    <property type="evidence" value="ECO:0007669"/>
    <property type="project" value="UniProtKB-KW"/>
</dbReference>
<dbReference type="GO" id="GO:0004843">
    <property type="term" value="F:cysteine-type deubiquitinase activity"/>
    <property type="evidence" value="ECO:0007669"/>
    <property type="project" value="UniProtKB-EC"/>
</dbReference>
<dbReference type="PANTHER" id="PTHR14879">
    <property type="entry name" value="CASPASE REGULATOR, RING FINGER DOMAIN-CONTAINING"/>
    <property type="match status" value="1"/>
</dbReference>
<dbReference type="OrthoDB" id="289038at2759"/>
<gene>
    <name evidence="13" type="ORF">AMSG_01238</name>
</gene>
<evidence type="ECO:0000256" key="3">
    <source>
        <dbReference type="ARBA" id="ARBA00009085"/>
    </source>
</evidence>
<comment type="similarity">
    <text evidence="3">Belongs to the peptidase C19 family.</text>
</comment>
<keyword evidence="10" id="KW-0479">Metal-binding</keyword>
<dbReference type="Pfam" id="PF22486">
    <property type="entry name" value="MATH_2"/>
    <property type="match status" value="1"/>
</dbReference>
<evidence type="ECO:0000256" key="1">
    <source>
        <dbReference type="ARBA" id="ARBA00000707"/>
    </source>
</evidence>
<dbReference type="AlphaFoldDB" id="A0A0L0DMM5"/>
<dbReference type="eggNOG" id="KOG1863">
    <property type="taxonomic scope" value="Eukaryota"/>
</dbReference>
<evidence type="ECO:0000256" key="6">
    <source>
        <dbReference type="ARBA" id="ARBA00022670"/>
    </source>
</evidence>
<evidence type="ECO:0000259" key="11">
    <source>
        <dbReference type="PROSITE" id="PS50089"/>
    </source>
</evidence>
<evidence type="ECO:0000256" key="4">
    <source>
        <dbReference type="ARBA" id="ARBA00012759"/>
    </source>
</evidence>
<dbReference type="Pfam" id="PF12436">
    <property type="entry name" value="USP7_ICP0_bdg"/>
    <property type="match status" value="1"/>
</dbReference>
<dbReference type="Proteomes" id="UP000054408">
    <property type="component" value="Unassembled WGS sequence"/>
</dbReference>
<dbReference type="Gene3D" id="2.60.210.10">
    <property type="entry name" value="Apoptosis, Tumor Necrosis Factor Receptor Associated Protein 2, Chain A"/>
    <property type="match status" value="1"/>
</dbReference>
<evidence type="ECO:0000256" key="8">
    <source>
        <dbReference type="ARBA" id="ARBA00022801"/>
    </source>
</evidence>
<dbReference type="InterPro" id="IPR002083">
    <property type="entry name" value="MATH/TRAF_dom"/>
</dbReference>
<dbReference type="Gene3D" id="3.10.20.90">
    <property type="entry name" value="Phosphatidylinositol 3-kinase Catalytic Subunit, Chain A, domain 1"/>
    <property type="match status" value="1"/>
</dbReference>
<dbReference type="Pfam" id="PF14533">
    <property type="entry name" value="USP7_C2"/>
    <property type="match status" value="1"/>
</dbReference>
<dbReference type="InterPro" id="IPR024729">
    <property type="entry name" value="USP7_ICP0-binding_dom"/>
</dbReference>
<keyword evidence="5" id="KW-0963">Cytoplasm</keyword>
<keyword evidence="10" id="KW-0863">Zinc-finger</keyword>
<dbReference type="PROSITE" id="PS50089">
    <property type="entry name" value="ZF_RING_2"/>
    <property type="match status" value="1"/>
</dbReference>
<dbReference type="CDD" id="cd00121">
    <property type="entry name" value="MATH"/>
    <property type="match status" value="1"/>
</dbReference>
<feature type="domain" description="MATH" evidence="12">
    <location>
        <begin position="1"/>
        <end position="107"/>
    </location>
</feature>
<dbReference type="SMART" id="SM00184">
    <property type="entry name" value="RING"/>
    <property type="match status" value="1"/>
</dbReference>
<keyword evidence="10" id="KW-0862">Zinc</keyword>
<dbReference type="SUPFAM" id="SSF49599">
    <property type="entry name" value="TRAF domain-like"/>
    <property type="match status" value="1"/>
</dbReference>
<feature type="domain" description="RING-type" evidence="11">
    <location>
        <begin position="677"/>
        <end position="712"/>
    </location>
</feature>
<reference evidence="13 14" key="1">
    <citation type="submission" date="2010-05" db="EMBL/GenBank/DDBJ databases">
        <title>The Genome Sequence of Thecamonas trahens ATCC 50062.</title>
        <authorList>
            <consortium name="The Broad Institute Genome Sequencing Platform"/>
            <person name="Russ C."/>
            <person name="Cuomo C."/>
            <person name="Shea T."/>
            <person name="Young S.K."/>
            <person name="Zeng Q."/>
            <person name="Koehrsen M."/>
            <person name="Haas B."/>
            <person name="Borodovsky M."/>
            <person name="Guigo R."/>
            <person name="Alvarado L."/>
            <person name="Berlin A."/>
            <person name="Bochicchio J."/>
            <person name="Borenstein D."/>
            <person name="Chapman S."/>
            <person name="Chen Z."/>
            <person name="Freedman E."/>
            <person name="Gellesch M."/>
            <person name="Goldberg J."/>
            <person name="Griggs A."/>
            <person name="Gujja S."/>
            <person name="Heilman E."/>
            <person name="Heiman D."/>
            <person name="Hepburn T."/>
            <person name="Howarth C."/>
            <person name="Jen D."/>
            <person name="Larson L."/>
            <person name="Mehta T."/>
            <person name="Park D."/>
            <person name="Pearson M."/>
            <person name="Roberts A."/>
            <person name="Saif S."/>
            <person name="Shenoy N."/>
            <person name="Sisk P."/>
            <person name="Stolte C."/>
            <person name="Sykes S."/>
            <person name="Thomson T."/>
            <person name="Walk T."/>
            <person name="White J."/>
            <person name="Yandava C."/>
            <person name="Burger G."/>
            <person name="Gray M.W."/>
            <person name="Holland P.W.H."/>
            <person name="King N."/>
            <person name="Lang F.B.F."/>
            <person name="Roger A.J."/>
            <person name="Ruiz-Trillo I."/>
            <person name="Lander E."/>
            <person name="Nusbaum C."/>
        </authorList>
    </citation>
    <scope>NUCLEOTIDE SEQUENCE [LARGE SCALE GENOMIC DNA]</scope>
    <source>
        <strain evidence="13 14">ATCC 50062</strain>
    </source>
</reference>
<dbReference type="InterPro" id="IPR051728">
    <property type="entry name" value="RING-FYVE_E3_ubiquitin-ligase"/>
</dbReference>
<evidence type="ECO:0000256" key="7">
    <source>
        <dbReference type="ARBA" id="ARBA00022786"/>
    </source>
</evidence>
<keyword evidence="8" id="KW-0378">Hydrolase</keyword>
<keyword evidence="9" id="KW-0788">Thiol protease</keyword>
<evidence type="ECO:0000256" key="2">
    <source>
        <dbReference type="ARBA" id="ARBA00004496"/>
    </source>
</evidence>
<comment type="catalytic activity">
    <reaction evidence="1">
        <text>Thiol-dependent hydrolysis of ester, thioester, amide, peptide and isopeptide bonds formed by the C-terminal Gly of ubiquitin (a 76-residue protein attached to proteins as an intracellular targeting signal).</text>
        <dbReference type="EC" id="3.4.19.12"/>
    </reaction>
</comment>
<dbReference type="STRING" id="461836.A0A0L0DMM5"/>
<comment type="subcellular location">
    <subcellularLocation>
        <location evidence="2">Cytoplasm</location>
    </subcellularLocation>
</comment>
<keyword evidence="14" id="KW-1185">Reference proteome</keyword>
<organism evidence="13 14">
    <name type="scientific">Thecamonas trahens ATCC 50062</name>
    <dbReference type="NCBI Taxonomy" id="461836"/>
    <lineage>
        <taxon>Eukaryota</taxon>
        <taxon>Apusozoa</taxon>
        <taxon>Apusomonadida</taxon>
        <taxon>Apusomonadidae</taxon>
        <taxon>Thecamonas</taxon>
    </lineage>
</organism>
<dbReference type="InterPro" id="IPR029346">
    <property type="entry name" value="USP_C"/>
</dbReference>
<dbReference type="GO" id="GO:0005737">
    <property type="term" value="C:cytoplasm"/>
    <property type="evidence" value="ECO:0007669"/>
    <property type="project" value="UniProtKB-SubCell"/>
</dbReference>
<evidence type="ECO:0000259" key="12">
    <source>
        <dbReference type="PROSITE" id="PS50144"/>
    </source>
</evidence>
<evidence type="ECO:0000256" key="5">
    <source>
        <dbReference type="ARBA" id="ARBA00022490"/>
    </source>
</evidence>
<evidence type="ECO:0000313" key="13">
    <source>
        <dbReference type="EMBL" id="KNC53525.1"/>
    </source>
</evidence>
<keyword evidence="7" id="KW-0833">Ubl conjugation pathway</keyword>
<dbReference type="EC" id="3.4.19.12" evidence="4"/>
<dbReference type="GO" id="GO:0006508">
    <property type="term" value="P:proteolysis"/>
    <property type="evidence" value="ECO:0007669"/>
    <property type="project" value="UniProtKB-KW"/>
</dbReference>
<dbReference type="EMBL" id="GL349437">
    <property type="protein sequence ID" value="KNC53525.1"/>
    <property type="molecule type" value="Genomic_DNA"/>
</dbReference>
<evidence type="ECO:0000256" key="10">
    <source>
        <dbReference type="PROSITE-ProRule" id="PRU00175"/>
    </source>
</evidence>
<evidence type="ECO:0000256" key="9">
    <source>
        <dbReference type="ARBA" id="ARBA00022807"/>
    </source>
</evidence>
<accession>A0A0L0DMM5</accession>
<protein>
    <recommendedName>
        <fullName evidence="4">ubiquitinyl hydrolase 1</fullName>
        <ecNumber evidence="4">3.4.19.12</ecNumber>
    </recommendedName>
</protein>